<protein>
    <submittedName>
        <fullName evidence="1">PqqD family protein of HPr-rel-A system</fullName>
    </submittedName>
</protein>
<dbReference type="AlphaFoldDB" id="A0A4R6NAP9"/>
<dbReference type="EMBL" id="SNXE01000001">
    <property type="protein sequence ID" value="TDP12668.1"/>
    <property type="molecule type" value="Genomic_DNA"/>
</dbReference>
<name>A0A4R6NAP9_9BURK</name>
<gene>
    <name evidence="1" type="ORF">DFR39_101141</name>
</gene>
<evidence type="ECO:0000313" key="2">
    <source>
        <dbReference type="Proteomes" id="UP000295357"/>
    </source>
</evidence>
<keyword evidence="2" id="KW-1185">Reference proteome</keyword>
<reference evidence="1 2" key="1">
    <citation type="submission" date="2019-03" db="EMBL/GenBank/DDBJ databases">
        <title>Genomic Encyclopedia of Type Strains, Phase IV (KMG-IV): sequencing the most valuable type-strain genomes for metagenomic binning, comparative biology and taxonomic classification.</title>
        <authorList>
            <person name="Goeker M."/>
        </authorList>
    </citation>
    <scope>NUCLEOTIDE SEQUENCE [LARGE SCALE GENOMIC DNA]</scope>
    <source>
        <strain evidence="1 2">DSM 25082</strain>
    </source>
</reference>
<comment type="caution">
    <text evidence="1">The sequence shown here is derived from an EMBL/GenBank/DDBJ whole genome shotgun (WGS) entry which is preliminary data.</text>
</comment>
<dbReference type="InterPro" id="IPR027599">
    <property type="entry name" value="PqqD-rel_X"/>
</dbReference>
<dbReference type="Proteomes" id="UP000295357">
    <property type="component" value="Unassembled WGS sequence"/>
</dbReference>
<evidence type="ECO:0000313" key="1">
    <source>
        <dbReference type="EMBL" id="TDP12668.1"/>
    </source>
</evidence>
<dbReference type="NCBIfam" id="TIGR04353">
    <property type="entry name" value="PqqD_rel_X"/>
    <property type="match status" value="1"/>
</dbReference>
<proteinExistence type="predicted"/>
<organism evidence="1 2">
    <name type="scientific">Roseateles asaccharophilus</name>
    <dbReference type="NCBI Taxonomy" id="582607"/>
    <lineage>
        <taxon>Bacteria</taxon>
        <taxon>Pseudomonadati</taxon>
        <taxon>Pseudomonadota</taxon>
        <taxon>Betaproteobacteria</taxon>
        <taxon>Burkholderiales</taxon>
        <taxon>Sphaerotilaceae</taxon>
        <taxon>Roseateles</taxon>
    </lineage>
</organism>
<accession>A0A4R6NAP9</accession>
<dbReference type="RefSeq" id="WP_336622259.1">
    <property type="nucleotide sequence ID" value="NZ_JAUFPJ010000005.1"/>
</dbReference>
<sequence>MSKAAARWRSLLPPHAPVRHWDGDCLVFNPRNASTHLLSSESYEVLRTLQQSKASLLEAELARELAGDDLLPEGFALELARCLQHFEDLGLAESLPA</sequence>